<evidence type="ECO:0000259" key="1">
    <source>
        <dbReference type="PROSITE" id="PS51186"/>
    </source>
</evidence>
<dbReference type="RefSeq" id="WP_182801242.1">
    <property type="nucleotide sequence ID" value="NZ_CP060007.1"/>
</dbReference>
<dbReference type="Pfam" id="PF13302">
    <property type="entry name" value="Acetyltransf_3"/>
    <property type="match status" value="1"/>
</dbReference>
<dbReference type="InterPro" id="IPR000182">
    <property type="entry name" value="GNAT_dom"/>
</dbReference>
<dbReference type="Proteomes" id="UP000515344">
    <property type="component" value="Chromosome"/>
</dbReference>
<dbReference type="InterPro" id="IPR051531">
    <property type="entry name" value="N-acetyltransferase"/>
</dbReference>
<evidence type="ECO:0000313" key="3">
    <source>
        <dbReference type="Proteomes" id="UP000515344"/>
    </source>
</evidence>
<gene>
    <name evidence="2" type="ORF">H4075_12850</name>
</gene>
<sequence>MILFTSERLYVQPYTKDDADIFFALNGDAEIMQYIREPKSKEESDAFLEENLKFYNDHPGLGRFAVFTKDDNSFAGSFSLLSIDNSENIHLGYALLKPFHGKGLATELVVASFDYVFRTIPNESVHALTVAENIGSQKVLLKCGFRFITTMDHEGDEVMVYELQRDKAQDSSNKSLTHR</sequence>
<dbReference type="EMBL" id="CP060007">
    <property type="protein sequence ID" value="QNA42976.1"/>
    <property type="molecule type" value="Genomic_DNA"/>
</dbReference>
<dbReference type="AlphaFoldDB" id="A0A7G5XBX3"/>
<dbReference type="KEGG" id="lacs:H4075_12850"/>
<dbReference type="PANTHER" id="PTHR43792">
    <property type="entry name" value="GNAT FAMILY, PUTATIVE (AFU_ORTHOLOGUE AFUA_3G00765)-RELATED-RELATED"/>
    <property type="match status" value="1"/>
</dbReference>
<protein>
    <submittedName>
        <fullName evidence="2">GNAT family N-acetyltransferase</fullName>
    </submittedName>
</protein>
<dbReference type="PANTHER" id="PTHR43792:SF16">
    <property type="entry name" value="N-ACETYLTRANSFERASE DOMAIN-CONTAINING PROTEIN"/>
    <property type="match status" value="1"/>
</dbReference>
<reference evidence="3" key="1">
    <citation type="submission" date="2020-08" db="EMBL/GenBank/DDBJ databases">
        <title>Lacibacter sp. S13-6-6 genome sequencing.</title>
        <authorList>
            <person name="Jin L."/>
        </authorList>
    </citation>
    <scope>NUCLEOTIDE SEQUENCE [LARGE SCALE GENOMIC DNA]</scope>
    <source>
        <strain evidence="3">S13-6-6</strain>
    </source>
</reference>
<feature type="domain" description="N-acetyltransferase" evidence="1">
    <location>
        <begin position="9"/>
        <end position="167"/>
    </location>
</feature>
<evidence type="ECO:0000313" key="2">
    <source>
        <dbReference type="EMBL" id="QNA42976.1"/>
    </source>
</evidence>
<dbReference type="PROSITE" id="PS51186">
    <property type="entry name" value="GNAT"/>
    <property type="match status" value="1"/>
</dbReference>
<dbReference type="GO" id="GO:0016747">
    <property type="term" value="F:acyltransferase activity, transferring groups other than amino-acyl groups"/>
    <property type="evidence" value="ECO:0007669"/>
    <property type="project" value="InterPro"/>
</dbReference>
<dbReference type="Gene3D" id="3.40.630.30">
    <property type="match status" value="1"/>
</dbReference>
<keyword evidence="3" id="KW-1185">Reference proteome</keyword>
<dbReference type="InterPro" id="IPR016181">
    <property type="entry name" value="Acyl_CoA_acyltransferase"/>
</dbReference>
<organism evidence="2 3">
    <name type="scientific">Lacibacter sediminis</name>
    <dbReference type="NCBI Taxonomy" id="2760713"/>
    <lineage>
        <taxon>Bacteria</taxon>
        <taxon>Pseudomonadati</taxon>
        <taxon>Bacteroidota</taxon>
        <taxon>Chitinophagia</taxon>
        <taxon>Chitinophagales</taxon>
        <taxon>Chitinophagaceae</taxon>
        <taxon>Lacibacter</taxon>
    </lineage>
</organism>
<name>A0A7G5XBX3_9BACT</name>
<dbReference type="SUPFAM" id="SSF55729">
    <property type="entry name" value="Acyl-CoA N-acyltransferases (Nat)"/>
    <property type="match status" value="1"/>
</dbReference>
<accession>A0A7G5XBX3</accession>
<proteinExistence type="predicted"/>